<evidence type="ECO:0000256" key="1">
    <source>
        <dbReference type="ARBA" id="ARBA00022676"/>
    </source>
</evidence>
<dbReference type="InterPro" id="IPR051199">
    <property type="entry name" value="LPS_LOS_Heptosyltrfase"/>
</dbReference>
<keyword evidence="2 3" id="KW-0808">Transferase</keyword>
<reference evidence="3" key="1">
    <citation type="submission" date="2016-10" db="EMBL/GenBank/DDBJ databases">
        <title>Sequence of Gallionella enrichment culture.</title>
        <authorList>
            <person name="Poehlein A."/>
            <person name="Muehling M."/>
            <person name="Daniel R."/>
        </authorList>
    </citation>
    <scope>NUCLEOTIDE SEQUENCE</scope>
</reference>
<comment type="caution">
    <text evidence="3">The sequence shown here is derived from an EMBL/GenBank/DDBJ whole genome shotgun (WGS) entry which is preliminary data.</text>
</comment>
<organism evidence="3">
    <name type="scientific">mine drainage metagenome</name>
    <dbReference type="NCBI Taxonomy" id="410659"/>
    <lineage>
        <taxon>unclassified sequences</taxon>
        <taxon>metagenomes</taxon>
        <taxon>ecological metagenomes</taxon>
    </lineage>
</organism>
<dbReference type="SUPFAM" id="SSF53756">
    <property type="entry name" value="UDP-Glycosyltransferase/glycogen phosphorylase"/>
    <property type="match status" value="1"/>
</dbReference>
<evidence type="ECO:0000313" key="3">
    <source>
        <dbReference type="EMBL" id="OIQ87643.1"/>
    </source>
</evidence>
<accession>A0A1J5RDB2</accession>
<sequence>MSPPRILFITSNRLGDAVLSTGILGYLLERQPEARLTVACGALPAPLFSAIPQLERLIPLVKRGRASHWRDLWRASIGTRWDLVVDLRNSLFPWLVRARKRIRFGADNRPMHRVCQLAGAVGLSPDLAPAPRLWLAEAVRAEAARRLPPDGLPVLAIGPTANWKGKQWDPARFSALIDDVTSPTGALPGAWVAVFGAAAERPSAQPVLDAIPPERRLDFVGGMDVALAGACLERCALYVGNDSGLMHTACAAGIPTIGLFGPSSDVHYGPWGSRCLAVRTEESPDYFIAHKCHANPNPQGLLDSISVEQVLRAVDQVLLRGA</sequence>
<dbReference type="PANTHER" id="PTHR30160">
    <property type="entry name" value="TETRAACYLDISACCHARIDE 4'-KINASE-RELATED"/>
    <property type="match status" value="1"/>
</dbReference>
<dbReference type="EC" id="2.-.-.-" evidence="3"/>
<keyword evidence="1" id="KW-0328">Glycosyltransferase</keyword>
<dbReference type="Gene3D" id="3.40.50.2000">
    <property type="entry name" value="Glycogen Phosphorylase B"/>
    <property type="match status" value="2"/>
</dbReference>
<dbReference type="GO" id="GO:0005829">
    <property type="term" value="C:cytosol"/>
    <property type="evidence" value="ECO:0007669"/>
    <property type="project" value="TreeGrafter"/>
</dbReference>
<gene>
    <name evidence="3" type="primary">rfaF_18</name>
    <name evidence="3" type="ORF">GALL_304900</name>
</gene>
<evidence type="ECO:0000256" key="2">
    <source>
        <dbReference type="ARBA" id="ARBA00022679"/>
    </source>
</evidence>
<dbReference type="EMBL" id="MLJW01000412">
    <property type="protein sequence ID" value="OIQ87643.1"/>
    <property type="molecule type" value="Genomic_DNA"/>
</dbReference>
<dbReference type="Pfam" id="PF01075">
    <property type="entry name" value="Glyco_transf_9"/>
    <property type="match status" value="1"/>
</dbReference>
<name>A0A1J5RDB2_9ZZZZ</name>
<dbReference type="InterPro" id="IPR002201">
    <property type="entry name" value="Glyco_trans_9"/>
</dbReference>
<dbReference type="GO" id="GO:0009244">
    <property type="term" value="P:lipopolysaccharide core region biosynthetic process"/>
    <property type="evidence" value="ECO:0007669"/>
    <property type="project" value="TreeGrafter"/>
</dbReference>
<proteinExistence type="predicted"/>
<dbReference type="GO" id="GO:0008713">
    <property type="term" value="F:ADP-heptose-lipopolysaccharide heptosyltransferase activity"/>
    <property type="evidence" value="ECO:0007669"/>
    <property type="project" value="TreeGrafter"/>
</dbReference>
<dbReference type="AlphaFoldDB" id="A0A1J5RDB2"/>
<protein>
    <submittedName>
        <fullName evidence="3">ADP-heptose--LPS heptosyltransferase 2</fullName>
        <ecNumber evidence="3">2.-.-.-</ecNumber>
    </submittedName>
</protein>
<dbReference type="CDD" id="cd03789">
    <property type="entry name" value="GT9_LPS_heptosyltransferase"/>
    <property type="match status" value="1"/>
</dbReference>